<dbReference type="PANTHER" id="PTHR11941:SF54">
    <property type="entry name" value="ENOYL-COA HYDRATASE, MITOCHONDRIAL"/>
    <property type="match status" value="1"/>
</dbReference>
<dbReference type="EC" id="4.2.1.17" evidence="3"/>
<dbReference type="InterPro" id="IPR014748">
    <property type="entry name" value="Enoyl-CoA_hydra_C"/>
</dbReference>
<protein>
    <submittedName>
        <fullName evidence="3">Putative enoyl-CoA hydratase</fullName>
        <ecNumber evidence="3">4.2.1.17</ecNumber>
    </submittedName>
</protein>
<name>A0A1L9NUX3_9RHOB</name>
<evidence type="ECO:0000313" key="3">
    <source>
        <dbReference type="EMBL" id="OJI92983.1"/>
    </source>
</evidence>
<proteinExistence type="inferred from homology"/>
<keyword evidence="2 3" id="KW-0456">Lyase</keyword>
<dbReference type="Gene3D" id="1.10.12.10">
    <property type="entry name" value="Lyase 2-enoyl-coa Hydratase, Chain A, domain 2"/>
    <property type="match status" value="1"/>
</dbReference>
<dbReference type="CDD" id="cd06558">
    <property type="entry name" value="crotonase-like"/>
    <property type="match status" value="1"/>
</dbReference>
<dbReference type="Pfam" id="PF00378">
    <property type="entry name" value="ECH_1"/>
    <property type="match status" value="1"/>
</dbReference>
<dbReference type="SUPFAM" id="SSF52096">
    <property type="entry name" value="ClpP/crotonase"/>
    <property type="match status" value="1"/>
</dbReference>
<dbReference type="GO" id="GO:0004300">
    <property type="term" value="F:enoyl-CoA hydratase activity"/>
    <property type="evidence" value="ECO:0007669"/>
    <property type="project" value="UniProtKB-EC"/>
</dbReference>
<evidence type="ECO:0000313" key="4">
    <source>
        <dbReference type="Proteomes" id="UP000184514"/>
    </source>
</evidence>
<dbReference type="InterPro" id="IPR029045">
    <property type="entry name" value="ClpP/crotonase-like_dom_sf"/>
</dbReference>
<sequence>MSAVLLSIKNHVATLSNNDAPYNRMTLEYMDELERLVPELGADNSVRALVFTSAGEDHFSVGMNLKQIPEGIERKGSLEAVLDQRLRVLDLIENLGKPSIATLFGYCLGGGLELPLACHFRLAADEGAQIGLPEMDLGTVPAWGGSGRLPRVAGRDVALDMILRGRKISGEEALKFGLVMETCPVTEIKARAQALGEELAKQPRLAVKGVLDTIVGFEAKSLRQSILDERAAVLLTGNTADSQEGMLAFLEKREPVFNKDD</sequence>
<dbReference type="EMBL" id="MLCB01000159">
    <property type="protein sequence ID" value="OJI92983.1"/>
    <property type="molecule type" value="Genomic_DNA"/>
</dbReference>
<evidence type="ECO:0000256" key="2">
    <source>
        <dbReference type="ARBA" id="ARBA00023239"/>
    </source>
</evidence>
<dbReference type="STRING" id="696762.PFRI_27580"/>
<dbReference type="Gene3D" id="3.90.226.10">
    <property type="entry name" value="2-enoyl-CoA Hydratase, Chain A, domain 1"/>
    <property type="match status" value="1"/>
</dbReference>
<comment type="caution">
    <text evidence="3">The sequence shown here is derived from an EMBL/GenBank/DDBJ whole genome shotgun (WGS) entry which is preliminary data.</text>
</comment>
<dbReference type="RefSeq" id="WP_072631283.1">
    <property type="nucleotide sequence ID" value="NZ_MLCB01000159.1"/>
</dbReference>
<dbReference type="InterPro" id="IPR001753">
    <property type="entry name" value="Enoyl-CoA_hydra/iso"/>
</dbReference>
<dbReference type="Proteomes" id="UP000184514">
    <property type="component" value="Unassembled WGS sequence"/>
</dbReference>
<accession>A0A1L9NUX3</accession>
<reference evidence="3 4" key="1">
    <citation type="submission" date="2016-10" db="EMBL/GenBank/DDBJ databases">
        <title>Genome sequence of Planktotalea frisia SH6-1.</title>
        <authorList>
            <person name="Poehlein A."/>
            <person name="Bakenhus I."/>
            <person name="Voget S."/>
            <person name="Brinkhoff T."/>
            <person name="Simon M."/>
        </authorList>
    </citation>
    <scope>NUCLEOTIDE SEQUENCE [LARGE SCALE GENOMIC DNA]</scope>
    <source>
        <strain evidence="3 4">SH6-1</strain>
    </source>
</reference>
<dbReference type="AlphaFoldDB" id="A0A1L9NUX3"/>
<dbReference type="PANTHER" id="PTHR11941">
    <property type="entry name" value="ENOYL-COA HYDRATASE-RELATED"/>
    <property type="match status" value="1"/>
</dbReference>
<organism evidence="3 4">
    <name type="scientific">Planktotalea frisia</name>
    <dbReference type="NCBI Taxonomy" id="696762"/>
    <lineage>
        <taxon>Bacteria</taxon>
        <taxon>Pseudomonadati</taxon>
        <taxon>Pseudomonadota</taxon>
        <taxon>Alphaproteobacteria</taxon>
        <taxon>Rhodobacterales</taxon>
        <taxon>Paracoccaceae</taxon>
        <taxon>Planktotalea</taxon>
    </lineage>
</organism>
<comment type="similarity">
    <text evidence="1">Belongs to the enoyl-CoA hydratase/isomerase family.</text>
</comment>
<gene>
    <name evidence="3" type="primary">fadB_4</name>
    <name evidence="3" type="ORF">PFRI_27580</name>
</gene>
<keyword evidence="4" id="KW-1185">Reference proteome</keyword>
<evidence type="ECO:0000256" key="1">
    <source>
        <dbReference type="ARBA" id="ARBA00005254"/>
    </source>
</evidence>
<dbReference type="GO" id="GO:0006635">
    <property type="term" value="P:fatty acid beta-oxidation"/>
    <property type="evidence" value="ECO:0007669"/>
    <property type="project" value="TreeGrafter"/>
</dbReference>